<accession>A0ABW3GYY0</accession>
<reference evidence="3" key="1">
    <citation type="journal article" date="2019" name="Int. J. Syst. Evol. Microbiol.">
        <title>The Global Catalogue of Microorganisms (GCM) 10K type strain sequencing project: providing services to taxonomists for standard genome sequencing and annotation.</title>
        <authorList>
            <consortium name="The Broad Institute Genomics Platform"/>
            <consortium name="The Broad Institute Genome Sequencing Center for Infectious Disease"/>
            <person name="Wu L."/>
            <person name="Ma J."/>
        </authorList>
    </citation>
    <scope>NUCLEOTIDE SEQUENCE [LARGE SCALE GENOMIC DNA]</scope>
    <source>
        <strain evidence="3">CCUG 63563</strain>
    </source>
</reference>
<comment type="caution">
    <text evidence="2">The sequence shown here is derived from an EMBL/GenBank/DDBJ whole genome shotgun (WGS) entry which is preliminary data.</text>
</comment>
<evidence type="ECO:0000313" key="2">
    <source>
        <dbReference type="EMBL" id="MFD0943155.1"/>
    </source>
</evidence>
<dbReference type="EMBL" id="JBHTJF010000022">
    <property type="protein sequence ID" value="MFD0943155.1"/>
    <property type="molecule type" value="Genomic_DNA"/>
</dbReference>
<keyword evidence="1" id="KW-0812">Transmembrane</keyword>
<keyword evidence="1" id="KW-0472">Membrane</keyword>
<keyword evidence="3" id="KW-1185">Reference proteome</keyword>
<feature type="transmembrane region" description="Helical" evidence="1">
    <location>
        <begin position="71"/>
        <end position="90"/>
    </location>
</feature>
<gene>
    <name evidence="2" type="ORF">ACFQ0V_05155</name>
</gene>
<name>A0ABW3GYY0_9BACL</name>
<dbReference type="Proteomes" id="UP001596976">
    <property type="component" value="Unassembled WGS sequence"/>
</dbReference>
<keyword evidence="1" id="KW-1133">Transmembrane helix</keyword>
<evidence type="ECO:0000256" key="1">
    <source>
        <dbReference type="SAM" id="Phobius"/>
    </source>
</evidence>
<evidence type="ECO:0000313" key="3">
    <source>
        <dbReference type="Proteomes" id="UP001596976"/>
    </source>
</evidence>
<sequence length="91" mass="10216">MNVLSLTCETSSNDVRRPHAHFSALRKYARICTWTLAKQFPRFALPIYSIVFVLTVMSIAVVAVRTKSIGSLFGQLGSYWMALGLLAFVIY</sequence>
<feature type="transmembrane region" description="Helical" evidence="1">
    <location>
        <begin position="43"/>
        <end position="64"/>
    </location>
</feature>
<proteinExistence type="predicted"/>
<dbReference type="RefSeq" id="WP_381010541.1">
    <property type="nucleotide sequence ID" value="NZ_JBHTJF010000022.1"/>
</dbReference>
<organism evidence="2 3">
    <name type="scientific">Savagea faecisuis</name>
    <dbReference type="NCBI Taxonomy" id="1274803"/>
    <lineage>
        <taxon>Bacteria</taxon>
        <taxon>Bacillati</taxon>
        <taxon>Bacillota</taxon>
        <taxon>Bacilli</taxon>
        <taxon>Bacillales</taxon>
        <taxon>Caryophanaceae</taxon>
        <taxon>Savagea</taxon>
    </lineage>
</organism>
<protein>
    <submittedName>
        <fullName evidence="2">Uncharacterized protein</fullName>
    </submittedName>
</protein>